<evidence type="ECO:0008006" key="4">
    <source>
        <dbReference type="Google" id="ProtNLM"/>
    </source>
</evidence>
<proteinExistence type="predicted"/>
<dbReference type="Proteomes" id="UP000619479">
    <property type="component" value="Unassembled WGS sequence"/>
</dbReference>
<keyword evidence="1" id="KW-0732">Signal</keyword>
<name>A0A919M944_9ACTN</name>
<evidence type="ECO:0000256" key="1">
    <source>
        <dbReference type="SAM" id="SignalP"/>
    </source>
</evidence>
<dbReference type="Gene3D" id="2.60.40.2700">
    <property type="match status" value="1"/>
</dbReference>
<comment type="caution">
    <text evidence="2">The sequence shown here is derived from an EMBL/GenBank/DDBJ whole genome shotgun (WGS) entry which is preliminary data.</text>
</comment>
<dbReference type="RefSeq" id="WP_203744529.1">
    <property type="nucleotide sequence ID" value="NZ_BAAAUC010000004.1"/>
</dbReference>
<reference evidence="2" key="1">
    <citation type="submission" date="2021-01" db="EMBL/GenBank/DDBJ databases">
        <title>Whole genome shotgun sequence of Actinoplanes cyaneus NBRC 14990.</title>
        <authorList>
            <person name="Komaki H."/>
            <person name="Tamura T."/>
        </authorList>
    </citation>
    <scope>NUCLEOTIDE SEQUENCE</scope>
    <source>
        <strain evidence="2">NBRC 14990</strain>
    </source>
</reference>
<evidence type="ECO:0000313" key="2">
    <source>
        <dbReference type="EMBL" id="GID67144.1"/>
    </source>
</evidence>
<keyword evidence="3" id="KW-1185">Reference proteome</keyword>
<dbReference type="EMBL" id="BOMH01000037">
    <property type="protein sequence ID" value="GID67144.1"/>
    <property type="molecule type" value="Genomic_DNA"/>
</dbReference>
<sequence>MKRPSVRVASTVAGLTLLATALVDASPALAADAVVLSAGHTDAVDVHYENGALKLKVKDDTISPSVVRDPADVTFRVLPAAETTVPDLPSFAFLGAPGSKIWMLPQIQDPALLWPGWNTTALGSGVFTGDKVTISLVGADGPGDVTLFDTTSLGIPNVKFRSNDGLPDRLDVPVHTHAHAGWVFSAGGAYTLTFQADATLADGTKVSTGPVDYRFVVGAAPAGGHDVELAVSGMADEYQPGDTVILQAVQTPQGALTRYQWFSKRPDDAEFSPIEGETGASYSFTATRALNATEYLVKLYDGTTVTATAESVWLWVALPEEGSSTAKSVTATINAADGALVISVDPGDRTVTLPPATLSAAGDRWESNGALKPVTVTDTREAQPGWTAAGQVADGFRTEDGKTFAGSYLGWAPAVVTQGTQQGVVAGPVAVPYVAGLPGTGLGGSATLASAPNGKGLGTAKLDATLTLRVPTDTTAGTYSGTITLTAI</sequence>
<dbReference type="AlphaFoldDB" id="A0A919M944"/>
<dbReference type="InterPro" id="IPR022435">
    <property type="entry name" value="Surface-anchored_actinobac"/>
</dbReference>
<dbReference type="NCBIfam" id="TIGR03769">
    <property type="entry name" value="P_ac_wall_RPT"/>
    <property type="match status" value="1"/>
</dbReference>
<feature type="chain" id="PRO_5037135585" description="Surface-anchored protein" evidence="1">
    <location>
        <begin position="31"/>
        <end position="488"/>
    </location>
</feature>
<protein>
    <recommendedName>
        <fullName evidence="4">Surface-anchored protein</fullName>
    </recommendedName>
</protein>
<dbReference type="NCBIfam" id="NF038134">
    <property type="entry name" value="choice_anch_M"/>
    <property type="match status" value="1"/>
</dbReference>
<evidence type="ECO:0000313" key="3">
    <source>
        <dbReference type="Proteomes" id="UP000619479"/>
    </source>
</evidence>
<accession>A0A919M944</accession>
<gene>
    <name evidence="2" type="ORF">Acy02nite_50250</name>
</gene>
<organism evidence="2 3">
    <name type="scientific">Actinoplanes cyaneus</name>
    <dbReference type="NCBI Taxonomy" id="52696"/>
    <lineage>
        <taxon>Bacteria</taxon>
        <taxon>Bacillati</taxon>
        <taxon>Actinomycetota</taxon>
        <taxon>Actinomycetes</taxon>
        <taxon>Micromonosporales</taxon>
        <taxon>Micromonosporaceae</taxon>
        <taxon>Actinoplanes</taxon>
    </lineage>
</organism>
<feature type="signal peptide" evidence="1">
    <location>
        <begin position="1"/>
        <end position="30"/>
    </location>
</feature>